<accession>A0A1I5XCT1</accession>
<dbReference type="GO" id="GO:0004066">
    <property type="term" value="F:asparagine synthase (glutamine-hydrolyzing) activity"/>
    <property type="evidence" value="ECO:0007669"/>
    <property type="project" value="InterPro"/>
</dbReference>
<proteinExistence type="predicted"/>
<dbReference type="GO" id="GO:0006529">
    <property type="term" value="P:asparagine biosynthetic process"/>
    <property type="evidence" value="ECO:0007669"/>
    <property type="project" value="InterPro"/>
</dbReference>
<dbReference type="SUPFAM" id="SSF56235">
    <property type="entry name" value="N-terminal nucleophile aminohydrolases (Ntn hydrolases)"/>
    <property type="match status" value="1"/>
</dbReference>
<dbReference type="EMBL" id="FOWC01000010">
    <property type="protein sequence ID" value="SFQ29457.1"/>
    <property type="molecule type" value="Genomic_DNA"/>
</dbReference>
<dbReference type="Gene3D" id="3.60.20.10">
    <property type="entry name" value="Glutamine Phosphoribosylpyrophosphate, subunit 1, domain 1"/>
    <property type="match status" value="1"/>
</dbReference>
<organism evidence="3 4">
    <name type="scientific">Amycolatopsis rubida</name>
    <dbReference type="NCBI Taxonomy" id="112413"/>
    <lineage>
        <taxon>Bacteria</taxon>
        <taxon>Bacillati</taxon>
        <taxon>Actinomycetota</taxon>
        <taxon>Actinomycetes</taxon>
        <taxon>Pseudonocardiales</taxon>
        <taxon>Pseudonocardiaceae</taxon>
        <taxon>Amycolatopsis</taxon>
    </lineage>
</organism>
<evidence type="ECO:0000313" key="4">
    <source>
        <dbReference type="Proteomes" id="UP000199137"/>
    </source>
</evidence>
<gene>
    <name evidence="3" type="ORF">SAMN05421854_110146</name>
</gene>
<feature type="domain" description="Asparagine synthetase" evidence="2">
    <location>
        <begin position="123"/>
        <end position="206"/>
    </location>
</feature>
<dbReference type="Pfam" id="PF00733">
    <property type="entry name" value="Asn_synthase"/>
    <property type="match status" value="1"/>
</dbReference>
<protein>
    <submittedName>
        <fullName evidence="3">Asparagine synthase (Glutamine-hydrolysing)</fullName>
    </submittedName>
</protein>
<feature type="region of interest" description="Disordered" evidence="1">
    <location>
        <begin position="214"/>
        <end position="236"/>
    </location>
</feature>
<evidence type="ECO:0000259" key="2">
    <source>
        <dbReference type="Pfam" id="PF00733"/>
    </source>
</evidence>
<dbReference type="STRING" id="112413.SAMN05421854_110146"/>
<reference evidence="3 4" key="1">
    <citation type="submission" date="2016-10" db="EMBL/GenBank/DDBJ databases">
        <authorList>
            <person name="de Groot N.N."/>
        </authorList>
    </citation>
    <scope>NUCLEOTIDE SEQUENCE [LARGE SCALE GENOMIC DNA]</scope>
    <source>
        <strain evidence="3 4">DSM 44637</strain>
    </source>
</reference>
<dbReference type="AlphaFoldDB" id="A0A1I5XCT1"/>
<dbReference type="SUPFAM" id="SSF52402">
    <property type="entry name" value="Adenine nucleotide alpha hydrolases-like"/>
    <property type="match status" value="1"/>
</dbReference>
<evidence type="ECO:0000313" key="3">
    <source>
        <dbReference type="EMBL" id="SFQ29457.1"/>
    </source>
</evidence>
<dbReference type="InterPro" id="IPR001962">
    <property type="entry name" value="Asn_synthase"/>
</dbReference>
<dbReference type="RefSeq" id="WP_244287357.1">
    <property type="nucleotide sequence ID" value="NZ_FOWC01000010.1"/>
</dbReference>
<dbReference type="InterPro" id="IPR014729">
    <property type="entry name" value="Rossmann-like_a/b/a_fold"/>
</dbReference>
<dbReference type="Gene3D" id="3.40.50.620">
    <property type="entry name" value="HUPs"/>
    <property type="match status" value="1"/>
</dbReference>
<sequence length="248" mass="25835">MPDDVAWRWPGSYTTVEVTRTATRVWTDVGGAWPIYTATADSGIYWASSSRALAGLGGARPDVDRLAACLLAPFVPVLLAERSAFEGVALVPPGHRLTADGDGARVERVWQPLPRAGSPAGRLRRELAAAAKVRLDTAASLTSDLSGGFDSTALALLAASQARPGQDVTGVTVHPAGRASGGDLDYARLAAQHAGLARRLLPLTGKHAPYSGLGEVPARRRGLPPHGAPGAPTITRRASSSLWLPGDF</sequence>
<evidence type="ECO:0000256" key="1">
    <source>
        <dbReference type="SAM" id="MobiDB-lite"/>
    </source>
</evidence>
<dbReference type="Proteomes" id="UP000199137">
    <property type="component" value="Unassembled WGS sequence"/>
</dbReference>
<dbReference type="InterPro" id="IPR029055">
    <property type="entry name" value="Ntn_hydrolases_N"/>
</dbReference>
<name>A0A1I5XCT1_9PSEU</name>